<dbReference type="InterPro" id="IPR001525">
    <property type="entry name" value="C5_MeTfrase"/>
</dbReference>
<dbReference type="InterPro" id="IPR031303">
    <property type="entry name" value="C5_meth_CS"/>
</dbReference>
<dbReference type="OrthoDB" id="451520at2"/>
<dbReference type="PROSITE" id="PS00095">
    <property type="entry name" value="C5_MTASE_2"/>
    <property type="match status" value="1"/>
</dbReference>
<dbReference type="Gene3D" id="3.40.50.150">
    <property type="entry name" value="Vaccinia Virus protein VP39"/>
    <property type="match status" value="1"/>
</dbReference>
<dbReference type="GO" id="GO:0009307">
    <property type="term" value="P:DNA restriction-modification system"/>
    <property type="evidence" value="ECO:0007669"/>
    <property type="project" value="UniProtKB-KW"/>
</dbReference>
<comment type="catalytic activity">
    <reaction evidence="7">
        <text>a 2'-deoxycytidine in DNA + S-adenosyl-L-methionine = a 5-methyl-2'-deoxycytidine in DNA + S-adenosyl-L-homocysteine + H(+)</text>
        <dbReference type="Rhea" id="RHEA:13681"/>
        <dbReference type="Rhea" id="RHEA-COMP:11369"/>
        <dbReference type="Rhea" id="RHEA-COMP:11370"/>
        <dbReference type="ChEBI" id="CHEBI:15378"/>
        <dbReference type="ChEBI" id="CHEBI:57856"/>
        <dbReference type="ChEBI" id="CHEBI:59789"/>
        <dbReference type="ChEBI" id="CHEBI:85452"/>
        <dbReference type="ChEBI" id="CHEBI:85454"/>
        <dbReference type="EC" id="2.1.1.37"/>
    </reaction>
</comment>
<gene>
    <name evidence="8" type="ORF">QH73_0000855</name>
</gene>
<dbReference type="PROSITE" id="PS51679">
    <property type="entry name" value="SAM_MT_C5"/>
    <property type="match status" value="1"/>
</dbReference>
<dbReference type="InterPro" id="IPR050390">
    <property type="entry name" value="C5-Methyltransferase"/>
</dbReference>
<protein>
    <recommendedName>
        <fullName evidence="7">Cytosine-specific methyltransferase</fullName>
        <ecNumber evidence="7">2.1.1.37</ecNumber>
    </recommendedName>
</protein>
<evidence type="ECO:0000256" key="6">
    <source>
        <dbReference type="RuleBase" id="RU000416"/>
    </source>
</evidence>
<proteinExistence type="inferred from homology"/>
<keyword evidence="3 5" id="KW-0949">S-adenosyl-L-methionine</keyword>
<dbReference type="Proteomes" id="UP000031532">
    <property type="component" value="Unassembled WGS sequence"/>
</dbReference>
<organism evidence="8 9">
    <name type="scientific">Scytonema millei VB511283</name>
    <dbReference type="NCBI Taxonomy" id="1245923"/>
    <lineage>
        <taxon>Bacteria</taxon>
        <taxon>Bacillati</taxon>
        <taxon>Cyanobacteriota</taxon>
        <taxon>Cyanophyceae</taxon>
        <taxon>Nostocales</taxon>
        <taxon>Scytonemataceae</taxon>
        <taxon>Scytonema</taxon>
    </lineage>
</organism>
<comment type="similarity">
    <text evidence="5 6">Belongs to the class I-like SAM-binding methyltransferase superfamily. C5-methyltransferase family.</text>
</comment>
<dbReference type="SUPFAM" id="SSF53335">
    <property type="entry name" value="S-adenosyl-L-methionine-dependent methyltransferases"/>
    <property type="match status" value="1"/>
</dbReference>
<keyword evidence="1 5" id="KW-0489">Methyltransferase</keyword>
<evidence type="ECO:0000256" key="5">
    <source>
        <dbReference type="PROSITE-ProRule" id="PRU01016"/>
    </source>
</evidence>
<dbReference type="GO" id="GO:0003886">
    <property type="term" value="F:DNA (cytosine-5-)-methyltransferase activity"/>
    <property type="evidence" value="ECO:0007669"/>
    <property type="project" value="UniProtKB-EC"/>
</dbReference>
<evidence type="ECO:0000256" key="4">
    <source>
        <dbReference type="ARBA" id="ARBA00022747"/>
    </source>
</evidence>
<dbReference type="EMBL" id="JTJC03000001">
    <property type="protein sequence ID" value="NHC33227.1"/>
    <property type="molecule type" value="Genomic_DNA"/>
</dbReference>
<dbReference type="PROSITE" id="PS00094">
    <property type="entry name" value="C5_MTASE_1"/>
    <property type="match status" value="1"/>
</dbReference>
<comment type="caution">
    <text evidence="8">The sequence shown here is derived from an EMBL/GenBank/DDBJ whole genome shotgun (WGS) entry which is preliminary data.</text>
</comment>
<dbReference type="Pfam" id="PF00145">
    <property type="entry name" value="DNA_methylase"/>
    <property type="match status" value="1"/>
</dbReference>
<evidence type="ECO:0000256" key="3">
    <source>
        <dbReference type="ARBA" id="ARBA00022691"/>
    </source>
</evidence>
<name>A0A9X5I370_9CYAN</name>
<evidence type="ECO:0000256" key="2">
    <source>
        <dbReference type="ARBA" id="ARBA00022679"/>
    </source>
</evidence>
<evidence type="ECO:0000313" key="9">
    <source>
        <dbReference type="Proteomes" id="UP000031532"/>
    </source>
</evidence>
<keyword evidence="9" id="KW-1185">Reference proteome</keyword>
<dbReference type="GO" id="GO:0032259">
    <property type="term" value="P:methylation"/>
    <property type="evidence" value="ECO:0007669"/>
    <property type="project" value="UniProtKB-KW"/>
</dbReference>
<keyword evidence="2 5" id="KW-0808">Transferase</keyword>
<dbReference type="InterPro" id="IPR018117">
    <property type="entry name" value="C5_DNA_meth_AS"/>
</dbReference>
<sequence>MGMDSGRPIGVDLFAGVGGMTLGFEQAGFDVLASVEIDPIHCATHQFNFPFCSILCKSAIDTTGAEIRNRSTIGDRDIDVVFGGSPCQGFSLIGKRTLDDPRNALVHHFLRLVLELNPKYFVFENVPGLTIGNHRQFLSELITAFSAGGYEVKTDYRVLNAANYGVPQDRARLFLLGCRYGLPLPEYPQPITKPSLSRKSKYILILPHLKPTPTIWDALCDLPVVEMYPELLRQDWAIVEYDKPSHYSSKMRGIFANNDNYAGDRYFEPCLLTSSLRTRHGDSSIARFATTNWGEVEPISHFYKLAPEGICNTLRAGTASNLGAFTSPRPIHPYKPRCITVREAARLHSYPDWFRFHQTKWHGFRQVGNSVPPLLAQAIAREIIRVLGVVPVKPKETQQMGSDRLLQLNMTQAARIYGVAANAIAPRLRQKRRE</sequence>
<dbReference type="PRINTS" id="PR00105">
    <property type="entry name" value="C5METTRFRASE"/>
</dbReference>
<dbReference type="PANTHER" id="PTHR10629">
    <property type="entry name" value="CYTOSINE-SPECIFIC METHYLTRANSFERASE"/>
    <property type="match status" value="1"/>
</dbReference>
<feature type="active site" evidence="5">
    <location>
        <position position="87"/>
    </location>
</feature>
<accession>A0A9X5I370</accession>
<reference evidence="8 9" key="1">
    <citation type="journal article" date="2015" name="Genome Announc.">
        <title>Draft Genome Sequence of the Terrestrial Cyanobacterium Scytonema millei VB511283, Isolated from Eastern India.</title>
        <authorList>
            <person name="Sen D."/>
            <person name="Chandrababunaidu M.M."/>
            <person name="Singh D."/>
            <person name="Sanghi N."/>
            <person name="Ghorai A."/>
            <person name="Mishra G.P."/>
            <person name="Madduluri M."/>
            <person name="Adhikary S.P."/>
            <person name="Tripathy S."/>
        </authorList>
    </citation>
    <scope>NUCLEOTIDE SEQUENCE [LARGE SCALE GENOMIC DNA]</scope>
    <source>
        <strain evidence="8 9">VB511283</strain>
    </source>
</reference>
<dbReference type="AlphaFoldDB" id="A0A9X5I370"/>
<evidence type="ECO:0000256" key="1">
    <source>
        <dbReference type="ARBA" id="ARBA00022603"/>
    </source>
</evidence>
<keyword evidence="4" id="KW-0680">Restriction system</keyword>
<dbReference type="InterPro" id="IPR029063">
    <property type="entry name" value="SAM-dependent_MTases_sf"/>
</dbReference>
<dbReference type="NCBIfam" id="TIGR00675">
    <property type="entry name" value="dcm"/>
    <property type="match status" value="1"/>
</dbReference>
<dbReference type="PANTHER" id="PTHR10629:SF52">
    <property type="entry name" value="DNA (CYTOSINE-5)-METHYLTRANSFERASE 1"/>
    <property type="match status" value="1"/>
</dbReference>
<evidence type="ECO:0000313" key="8">
    <source>
        <dbReference type="EMBL" id="NHC33227.1"/>
    </source>
</evidence>
<dbReference type="Gene3D" id="3.90.120.10">
    <property type="entry name" value="DNA Methylase, subunit A, domain 2"/>
    <property type="match status" value="1"/>
</dbReference>
<evidence type="ECO:0000256" key="7">
    <source>
        <dbReference type="RuleBase" id="RU000417"/>
    </source>
</evidence>
<dbReference type="EC" id="2.1.1.37" evidence="7"/>